<dbReference type="Pfam" id="PF13490">
    <property type="entry name" value="zf-HC2"/>
    <property type="match status" value="1"/>
</dbReference>
<dbReference type="NCBIfam" id="TIGR02451">
    <property type="entry name" value="anti_sig_ChrR"/>
    <property type="match status" value="1"/>
</dbReference>
<evidence type="ECO:0000259" key="2">
    <source>
        <dbReference type="Pfam" id="PF12973"/>
    </source>
</evidence>
<dbReference type="InterPro" id="IPR027383">
    <property type="entry name" value="Znf_put"/>
</dbReference>
<feature type="domain" description="ChrR-like cupin" evidence="2">
    <location>
        <begin position="109"/>
        <end position="206"/>
    </location>
</feature>
<feature type="transmembrane region" description="Helical" evidence="1">
    <location>
        <begin position="12"/>
        <end position="34"/>
    </location>
</feature>
<organism evidence="4 5">
    <name type="scientific">Sneathiella chinensis</name>
    <dbReference type="NCBI Taxonomy" id="349750"/>
    <lineage>
        <taxon>Bacteria</taxon>
        <taxon>Pseudomonadati</taxon>
        <taxon>Pseudomonadota</taxon>
        <taxon>Alphaproteobacteria</taxon>
        <taxon>Sneathiellales</taxon>
        <taxon>Sneathiellaceae</taxon>
        <taxon>Sneathiella</taxon>
    </lineage>
</organism>
<dbReference type="EMBL" id="BSNF01000001">
    <property type="protein sequence ID" value="GLQ05940.1"/>
    <property type="molecule type" value="Genomic_DNA"/>
</dbReference>
<dbReference type="Gene3D" id="1.10.10.1320">
    <property type="entry name" value="Anti-sigma factor, zinc-finger domain"/>
    <property type="match status" value="1"/>
</dbReference>
<reference evidence="4" key="2">
    <citation type="submission" date="2023-01" db="EMBL/GenBank/DDBJ databases">
        <title>Draft genome sequence of Sneathiella chinensis strain NBRC 103408.</title>
        <authorList>
            <person name="Sun Q."/>
            <person name="Mori K."/>
        </authorList>
    </citation>
    <scope>NUCLEOTIDE SEQUENCE</scope>
    <source>
        <strain evidence="4">NBRC 103408</strain>
    </source>
</reference>
<gene>
    <name evidence="4" type="ORF">GCM10007924_11610</name>
</gene>
<dbReference type="InterPro" id="IPR012807">
    <property type="entry name" value="Anti-sigma_ChrR"/>
</dbReference>
<reference evidence="4" key="1">
    <citation type="journal article" date="2014" name="Int. J. Syst. Evol. Microbiol.">
        <title>Complete genome of a new Firmicutes species belonging to the dominant human colonic microbiota ('Ruminococcus bicirculans') reveals two chromosomes and a selective capacity to utilize plant glucans.</title>
        <authorList>
            <consortium name="NISC Comparative Sequencing Program"/>
            <person name="Wegmann U."/>
            <person name="Louis P."/>
            <person name="Goesmann A."/>
            <person name="Henrissat B."/>
            <person name="Duncan S.H."/>
            <person name="Flint H.J."/>
        </authorList>
    </citation>
    <scope>NUCLEOTIDE SEQUENCE</scope>
    <source>
        <strain evidence="4">NBRC 103408</strain>
    </source>
</reference>
<protein>
    <submittedName>
        <fullName evidence="4">Anti-sigma factor</fullName>
    </submittedName>
</protein>
<sequence length="226" mass="24410">MTIRHHIADDTLMAYVGGTLAPSLSVAVATHLAICPRCRDSVAMMEEVASLYLEETEPLSHSEKDKDAALLDQIMATPRTETAEQGAVSSLAGPAIGSVPRPLADYMPVPLDQVPWKRLVPGISHYPLPQPGGKRKGSALRLLKIAPGTRIPEHSHSGQELTLILEGSYIDEIGRFQKGDIADLDNEIHHQPVADTDQDCICLIATDGPLKFSGIFSRLLQPIIGI</sequence>
<dbReference type="RefSeq" id="WP_169559896.1">
    <property type="nucleotide sequence ID" value="NZ_BSNF01000001.1"/>
</dbReference>
<dbReference type="InterPro" id="IPR041916">
    <property type="entry name" value="Anti_sigma_zinc_sf"/>
</dbReference>
<dbReference type="InterPro" id="IPR011051">
    <property type="entry name" value="RmlC_Cupin_sf"/>
</dbReference>
<comment type="caution">
    <text evidence="4">The sequence shown here is derived from an EMBL/GenBank/DDBJ whole genome shotgun (WGS) entry which is preliminary data.</text>
</comment>
<accession>A0ABQ5U189</accession>
<dbReference type="Pfam" id="PF12973">
    <property type="entry name" value="Cupin_7"/>
    <property type="match status" value="1"/>
</dbReference>
<feature type="domain" description="Putative zinc-finger" evidence="3">
    <location>
        <begin position="10"/>
        <end position="39"/>
    </location>
</feature>
<keyword evidence="1" id="KW-0472">Membrane</keyword>
<evidence type="ECO:0000256" key="1">
    <source>
        <dbReference type="SAM" id="Phobius"/>
    </source>
</evidence>
<keyword evidence="5" id="KW-1185">Reference proteome</keyword>
<proteinExistence type="predicted"/>
<dbReference type="Gene3D" id="2.60.120.10">
    <property type="entry name" value="Jelly Rolls"/>
    <property type="match status" value="1"/>
</dbReference>
<keyword evidence="1" id="KW-0812">Transmembrane</keyword>
<dbReference type="InterPro" id="IPR014710">
    <property type="entry name" value="RmlC-like_jellyroll"/>
</dbReference>
<evidence type="ECO:0000313" key="4">
    <source>
        <dbReference type="EMBL" id="GLQ05940.1"/>
    </source>
</evidence>
<dbReference type="CDD" id="cd20301">
    <property type="entry name" value="cupin_ChrR"/>
    <property type="match status" value="1"/>
</dbReference>
<dbReference type="SUPFAM" id="SSF51182">
    <property type="entry name" value="RmlC-like cupins"/>
    <property type="match status" value="1"/>
</dbReference>
<keyword evidence="1" id="KW-1133">Transmembrane helix</keyword>
<evidence type="ECO:0000259" key="3">
    <source>
        <dbReference type="Pfam" id="PF13490"/>
    </source>
</evidence>
<name>A0ABQ5U189_9PROT</name>
<dbReference type="InterPro" id="IPR025979">
    <property type="entry name" value="ChrR-like_cupin_dom"/>
</dbReference>
<evidence type="ECO:0000313" key="5">
    <source>
        <dbReference type="Proteomes" id="UP001161409"/>
    </source>
</evidence>
<dbReference type="Proteomes" id="UP001161409">
    <property type="component" value="Unassembled WGS sequence"/>
</dbReference>